<comment type="caution">
    <text evidence="1">The sequence shown here is derived from an EMBL/GenBank/DDBJ whole genome shotgun (WGS) entry which is preliminary data.</text>
</comment>
<organism evidence="1 2">
    <name type="scientific">bacterium (Candidatus Blackallbacteria) CG17_big_fil_post_rev_8_21_14_2_50_48_46</name>
    <dbReference type="NCBI Taxonomy" id="2014261"/>
    <lineage>
        <taxon>Bacteria</taxon>
        <taxon>Candidatus Blackallbacteria</taxon>
    </lineage>
</organism>
<protein>
    <submittedName>
        <fullName evidence="1">Uncharacterized protein</fullName>
    </submittedName>
</protein>
<evidence type="ECO:0000313" key="1">
    <source>
        <dbReference type="EMBL" id="PIW13768.1"/>
    </source>
</evidence>
<name>A0A2M7FWY4_9BACT</name>
<evidence type="ECO:0000313" key="2">
    <source>
        <dbReference type="Proteomes" id="UP000231019"/>
    </source>
</evidence>
<dbReference type="Proteomes" id="UP000231019">
    <property type="component" value="Unassembled WGS sequence"/>
</dbReference>
<proteinExistence type="predicted"/>
<sequence>MPDLKKFYSTRNLKGLMNPSKIHDLSLAMAVLHVLIEVDPAFRFFNLMHKDEISSAFLFMTNNSGDDGLLVFGENKSEALFLGFAHESALSDGYYDLLKNMRSKIPHNLIPLYDFAGKQLLDAATFCIWYNPTLHQWETANTNFPFLSKDTQKLGLNSLPDYPWFIDYIDGSAYFLNCFDGQPETFKEEVDENFYTPDVIESFDLNVIQQVYAHQPISEKMARSMNPNADWEKVKEEVVSLGYPIQ</sequence>
<dbReference type="EMBL" id="PFFQ01000066">
    <property type="protein sequence ID" value="PIW13768.1"/>
    <property type="molecule type" value="Genomic_DNA"/>
</dbReference>
<gene>
    <name evidence="1" type="ORF">COW36_24175</name>
</gene>
<accession>A0A2M7FWY4</accession>
<reference evidence="1 2" key="1">
    <citation type="submission" date="2017-09" db="EMBL/GenBank/DDBJ databases">
        <title>Depth-based differentiation of microbial function through sediment-hosted aquifers and enrichment of novel symbionts in the deep terrestrial subsurface.</title>
        <authorList>
            <person name="Probst A.J."/>
            <person name="Ladd B."/>
            <person name="Jarett J.K."/>
            <person name="Geller-Mcgrath D.E."/>
            <person name="Sieber C.M."/>
            <person name="Emerson J.B."/>
            <person name="Anantharaman K."/>
            <person name="Thomas B.C."/>
            <person name="Malmstrom R."/>
            <person name="Stieglmeier M."/>
            <person name="Klingl A."/>
            <person name="Woyke T."/>
            <person name="Ryan C.M."/>
            <person name="Banfield J.F."/>
        </authorList>
    </citation>
    <scope>NUCLEOTIDE SEQUENCE [LARGE SCALE GENOMIC DNA]</scope>
    <source>
        <strain evidence="1">CG17_big_fil_post_rev_8_21_14_2_50_48_46</strain>
    </source>
</reference>
<dbReference type="AlphaFoldDB" id="A0A2M7FWY4"/>